<gene>
    <name evidence="1" type="ORF">F5544_44750</name>
</gene>
<sequence length="85" mass="8767">MDWTREALARIGRADGREPALALARVIAAAAGKPNRLVGDRPSHDGAAVDIGMPTLLVPVLTEAGQCRLHLATAAAGIRTSATKS</sequence>
<dbReference type="Proteomes" id="UP000503540">
    <property type="component" value="Chromosome"/>
</dbReference>
<dbReference type="AlphaFoldDB" id="A0A6G9YV93"/>
<organism evidence="1 2">
    <name type="scientific">Nocardia arthritidis</name>
    <dbReference type="NCBI Taxonomy" id="228602"/>
    <lineage>
        <taxon>Bacteria</taxon>
        <taxon>Bacillati</taxon>
        <taxon>Actinomycetota</taxon>
        <taxon>Actinomycetes</taxon>
        <taxon>Mycobacteriales</taxon>
        <taxon>Nocardiaceae</taxon>
        <taxon>Nocardia</taxon>
    </lineage>
</organism>
<evidence type="ECO:0000313" key="1">
    <source>
        <dbReference type="EMBL" id="QIS16753.1"/>
    </source>
</evidence>
<evidence type="ECO:0000313" key="2">
    <source>
        <dbReference type="Proteomes" id="UP000503540"/>
    </source>
</evidence>
<keyword evidence="2" id="KW-1185">Reference proteome</keyword>
<name>A0A6G9YV93_9NOCA</name>
<reference evidence="1 2" key="1">
    <citation type="journal article" date="2019" name="ACS Chem. Biol.">
        <title>Identification and Mobilization of a Cryptic Antibiotic Biosynthesis Gene Locus from a Human-Pathogenic Nocardia Isolate.</title>
        <authorList>
            <person name="Herisse M."/>
            <person name="Ishida K."/>
            <person name="Porter J.L."/>
            <person name="Howden B."/>
            <person name="Hertweck C."/>
            <person name="Stinear T.P."/>
            <person name="Pidot S.J."/>
        </authorList>
    </citation>
    <scope>NUCLEOTIDE SEQUENCE [LARGE SCALE GENOMIC DNA]</scope>
    <source>
        <strain evidence="1 2">AUSMDU00012717</strain>
    </source>
</reference>
<dbReference type="RefSeq" id="WP_167478770.1">
    <property type="nucleotide sequence ID" value="NZ_CP046172.1"/>
</dbReference>
<accession>A0A6G9YV93</accession>
<dbReference type="KEGG" id="nah:F5544_44750"/>
<dbReference type="EMBL" id="CP046172">
    <property type="protein sequence ID" value="QIS16753.1"/>
    <property type="molecule type" value="Genomic_DNA"/>
</dbReference>
<proteinExistence type="predicted"/>
<protein>
    <submittedName>
        <fullName evidence="1">Uncharacterized protein</fullName>
    </submittedName>
</protein>